<evidence type="ECO:0000313" key="2">
    <source>
        <dbReference type="Proteomes" id="UP000231553"/>
    </source>
</evidence>
<dbReference type="EMBL" id="PGTB01000425">
    <property type="protein sequence ID" value="PJE27268.1"/>
    <property type="molecule type" value="Genomic_DNA"/>
</dbReference>
<accession>A0A2M8ISY5</accession>
<dbReference type="Proteomes" id="UP000231553">
    <property type="component" value="Unassembled WGS sequence"/>
</dbReference>
<dbReference type="SUPFAM" id="SSF46785">
    <property type="entry name" value="Winged helix' DNA-binding domain"/>
    <property type="match status" value="1"/>
</dbReference>
<reference evidence="1 2" key="1">
    <citation type="journal article" date="2018" name="Int. J. Syst. Evol. Microbiol.">
        <title>Pseudooceanicola lipolyticus sp. nov., a marine alphaproteobacterium, reclassification of Oceanicola flagellatus as Pseudooceanicola flagellatus comb. nov. and emended description of the genus Pseudooceanicola.</title>
        <authorList>
            <person name="Huang M.-M."/>
            <person name="Guo L.-L."/>
            <person name="Wu Y.-H."/>
            <person name="Lai Q.-L."/>
            <person name="Shao Z.-Z."/>
            <person name="Wang C.-S."/>
            <person name="Wu M."/>
            <person name="Xu X.-W."/>
        </authorList>
    </citation>
    <scope>NUCLEOTIDE SEQUENCE [LARGE SCALE GENOMIC DNA]</scope>
    <source>
        <strain evidence="1 2">157</strain>
    </source>
</reference>
<dbReference type="Gene3D" id="1.10.10.10">
    <property type="entry name" value="Winged helix-like DNA-binding domain superfamily/Winged helix DNA-binding domain"/>
    <property type="match status" value="1"/>
</dbReference>
<name>A0A2M8ISY5_9RHOB</name>
<sequence length="43" mass="4913">MQREYGRRRLLGQIRRAGRSPRIELAEQTGISRATVTTITAEL</sequence>
<keyword evidence="1" id="KW-0418">Kinase</keyword>
<comment type="caution">
    <text evidence="1">The sequence shown here is derived from an EMBL/GenBank/DDBJ whole genome shotgun (WGS) entry which is preliminary data.</text>
</comment>
<dbReference type="GO" id="GO:0016301">
    <property type="term" value="F:kinase activity"/>
    <property type="evidence" value="ECO:0007669"/>
    <property type="project" value="UniProtKB-KW"/>
</dbReference>
<dbReference type="InterPro" id="IPR036390">
    <property type="entry name" value="WH_DNA-bd_sf"/>
</dbReference>
<protein>
    <submittedName>
        <fullName evidence="1">Sugar kinase</fullName>
    </submittedName>
</protein>
<keyword evidence="1" id="KW-0808">Transferase</keyword>
<organism evidence="1 2">
    <name type="scientific">Pseudooceanicola lipolyticus</name>
    <dbReference type="NCBI Taxonomy" id="2029104"/>
    <lineage>
        <taxon>Bacteria</taxon>
        <taxon>Pseudomonadati</taxon>
        <taxon>Pseudomonadota</taxon>
        <taxon>Alphaproteobacteria</taxon>
        <taxon>Rhodobacterales</taxon>
        <taxon>Paracoccaceae</taxon>
        <taxon>Pseudooceanicola</taxon>
    </lineage>
</organism>
<feature type="non-terminal residue" evidence="1">
    <location>
        <position position="43"/>
    </location>
</feature>
<dbReference type="AlphaFoldDB" id="A0A2M8ISY5"/>
<dbReference type="Pfam" id="PF13412">
    <property type="entry name" value="HTH_24"/>
    <property type="match status" value="1"/>
</dbReference>
<proteinExistence type="predicted"/>
<gene>
    <name evidence="1" type="ORF">CVM52_26380</name>
</gene>
<dbReference type="InterPro" id="IPR036388">
    <property type="entry name" value="WH-like_DNA-bd_sf"/>
</dbReference>
<evidence type="ECO:0000313" key="1">
    <source>
        <dbReference type="EMBL" id="PJE27268.1"/>
    </source>
</evidence>
<keyword evidence="2" id="KW-1185">Reference proteome</keyword>